<feature type="domain" description="POTRA" evidence="4">
    <location>
        <begin position="32"/>
        <end position="125"/>
    </location>
</feature>
<dbReference type="Gene3D" id="2.40.160.50">
    <property type="entry name" value="membrane protein fhac: a member of the omp85/tpsb transporter family"/>
    <property type="match status" value="1"/>
</dbReference>
<dbReference type="InterPro" id="IPR010827">
    <property type="entry name" value="BamA/TamA_POTRA"/>
</dbReference>
<keyword evidence="2" id="KW-0472">Membrane</keyword>
<dbReference type="GO" id="GO:0019867">
    <property type="term" value="C:outer membrane"/>
    <property type="evidence" value="ECO:0007669"/>
    <property type="project" value="InterPro"/>
</dbReference>
<evidence type="ECO:0000256" key="1">
    <source>
        <dbReference type="ARBA" id="ARBA00004370"/>
    </source>
</evidence>
<dbReference type="Pfam" id="PF07244">
    <property type="entry name" value="POTRA"/>
    <property type="match status" value="1"/>
</dbReference>
<evidence type="ECO:0000259" key="4">
    <source>
        <dbReference type="Pfam" id="PF07244"/>
    </source>
</evidence>
<dbReference type="Pfam" id="PF01103">
    <property type="entry name" value="Omp85"/>
    <property type="match status" value="1"/>
</dbReference>
<name>X2LBI6_9BACT</name>
<dbReference type="Gene3D" id="3.10.20.310">
    <property type="entry name" value="membrane protein fhac"/>
    <property type="match status" value="1"/>
</dbReference>
<accession>X2LBI6</accession>
<organism evidence="5">
    <name type="scientific">uncultured bacterium lac127</name>
    <dbReference type="NCBI Taxonomy" id="1447237"/>
    <lineage>
        <taxon>Bacteria</taxon>
        <taxon>environmental samples</taxon>
    </lineage>
</organism>
<protein>
    <submittedName>
        <fullName evidence="5">Surface antigen</fullName>
    </submittedName>
</protein>
<reference evidence="5" key="1">
    <citation type="submission" date="2013-10" db="EMBL/GenBank/DDBJ databases">
        <title>Functional metagenomics reveals novel beta-galactosidases not predictable from gene sequences.</title>
        <authorList>
            <person name="Cheng J."/>
            <person name="Engel K."/>
            <person name="Romantsov T."/>
            <person name="Neufeld J.D."/>
            <person name="Rose D.R."/>
            <person name="Charles T.C."/>
        </authorList>
    </citation>
    <scope>NUCLEOTIDE SEQUENCE</scope>
</reference>
<dbReference type="AlphaFoldDB" id="X2LBI6"/>
<evidence type="ECO:0000313" key="5">
    <source>
        <dbReference type="EMBL" id="AHN97870.1"/>
    </source>
</evidence>
<feature type="domain" description="Bacterial surface antigen (D15)" evidence="3">
    <location>
        <begin position="345"/>
        <end position="707"/>
    </location>
</feature>
<comment type="subcellular location">
    <subcellularLocation>
        <location evidence="1">Membrane</location>
    </subcellularLocation>
</comment>
<proteinExistence type="predicted"/>
<sequence>MLVLLLGSTPISAQDALSGVGPNTQVSRIEFSFVGEAAFKEKSLKPHIALTQRGSFVGLRRLFGWVPLVGSVGVHPFKPVELQRDVVRLRNIYVRAGFLDAKVGYDVSYDAKKDLVEITFIIDQGPPIQLHDLRFVAQDSSPPPIAPELEHAWDEFVGAERQLVGRRFGEAERRDIADRTTRWLRNQGYPFGAAEADVLVDTAAYRADVLVRVRPALRAKVRDFAVTGNRNVPASHFTRQLPVERGDWYDASALEEGRTSLSQQPIVRLALLNVPRGSADDSSVVVRVGVTENPPRQISGEAGLVSSGGLTGQVEWTHRSFLHGLRTFSVATTAQTGVLAFEMPSEQRYRLALTLFQPYVGSRRLSAAGGPFVEYRDDLRDRSQAVGFEGTLVYATSPLRSVSLGYGISHREVLDYNFGDNLDPIDYLPLLGLADSATVGSLGTTINRSTLTLDGSWGVLDEFANPRRGYVLRPRVSVTLPGFNTSEYVLLDLGATSFIPLTDRVGFTLRGSAGRIFPYGRSVATVDVESPFVSLLRLRDVTFSSGGSRDVRGWGSQLVGPKLPEVQFREEDGQRVAFAERYTPIGGLARLQASAEVQMPLPGFDEKWQTFAFLDGARVWTPDRRFDLQAGDLEQDRFFLGTGVGIGYETVVGAVQVAVGYKLNPSALDVRDPDKVLKALEAGDPISSVESESRRRFQLHFSIGATF</sequence>
<evidence type="ECO:0000256" key="2">
    <source>
        <dbReference type="ARBA" id="ARBA00023136"/>
    </source>
</evidence>
<dbReference type="EMBL" id="KF796603">
    <property type="protein sequence ID" value="AHN97870.1"/>
    <property type="molecule type" value="Genomic_DNA"/>
</dbReference>
<evidence type="ECO:0000259" key="3">
    <source>
        <dbReference type="Pfam" id="PF01103"/>
    </source>
</evidence>
<dbReference type="InterPro" id="IPR000184">
    <property type="entry name" value="Bac_surfAg_D15"/>
</dbReference>